<dbReference type="VEuPathDB" id="FungiDB:PTTG_11828"/>
<gene>
    <name evidence="1" type="ORF">PTTG_11828</name>
</gene>
<evidence type="ECO:0000313" key="1">
    <source>
        <dbReference type="EMBL" id="OAV99975.1"/>
    </source>
</evidence>
<dbReference type="Proteomes" id="UP000005240">
    <property type="component" value="Unassembled WGS sequence"/>
</dbReference>
<name>A0A180H4T6_PUCT1</name>
<reference evidence="1" key="2">
    <citation type="submission" date="2016-05" db="EMBL/GenBank/DDBJ databases">
        <title>Comparative analysis highlights variable genome content of wheat rusts and divergence of the mating loci.</title>
        <authorList>
            <person name="Cuomo C.A."/>
            <person name="Bakkeren G."/>
            <person name="Szabo L."/>
            <person name="Khalil H."/>
            <person name="Joly D."/>
            <person name="Goldberg J."/>
            <person name="Young S."/>
            <person name="Zeng Q."/>
            <person name="Fellers J."/>
        </authorList>
    </citation>
    <scope>NUCLEOTIDE SEQUENCE [LARGE SCALE GENOMIC DNA]</scope>
    <source>
        <strain evidence="1">1-1 BBBD Race 1</strain>
    </source>
</reference>
<evidence type="ECO:0000313" key="3">
    <source>
        <dbReference type="Proteomes" id="UP000005240"/>
    </source>
</evidence>
<evidence type="ECO:0000313" key="2">
    <source>
        <dbReference type="EnsemblFungi" id="PTTG_11828-t43_1-p1"/>
    </source>
</evidence>
<sequence>MRLAFFHQYPKLAAENHNVPLATVVQSLDAQSAEAGLMLIEPPVDQFAQGLEIIEEGYKSEYLRSDSILEPLLRRLTKYAKEWTPTNYYGPYTSIIGASMTGKSRLQTKLSERICVIYICLRPLGVSGFPPRSALAGLILPNQTSNLHEYYCRALAAIFQVVADFFNLQSTDRSEAERLEAWNEYASFESATTPFTSEVFKKMTTLPAGILSDSQNKLVVAVKNMQKSTEFITNPDLKVLLALDEARATLLQEEKPSQVSFFRRLRTALNNIPPSHNFFATVTDTTSAVANFSPKADNDPSNRPSTQSYNLYPPIYDIGTFDTMVPPQPPSTWEELESPARLFRYGVPFFGQWVRSSHNKKIPESKFTNDLTTIALKKLLCCSIIPDSTQLSNAQNGFLASNDANLIACIEALTHTFRQGLISTADAGELVSRLVLLRATQETRKIYHRGPVIPHGCLVRLVDFLKVLTGKEENELPLGSIGNDHKARLLKDGRIFWNHFVEITYTPGSLNLLRFMYRGMAVQCKRNQPGFDQIIPIYLKSDAESHLDEENITFCGIQAKNRAQHFNLQEEARNWTPEKVSIKLKAPNPYLVIVFSFRTKEKEQQLPPDPRRASLLFDGLVKSAVSLPT</sequence>
<reference evidence="1" key="1">
    <citation type="submission" date="2009-11" db="EMBL/GenBank/DDBJ databases">
        <authorList>
            <consortium name="The Broad Institute Genome Sequencing Platform"/>
            <person name="Ward D."/>
            <person name="Feldgarden M."/>
            <person name="Earl A."/>
            <person name="Young S.K."/>
            <person name="Zeng Q."/>
            <person name="Koehrsen M."/>
            <person name="Alvarado L."/>
            <person name="Berlin A."/>
            <person name="Bochicchio J."/>
            <person name="Borenstein D."/>
            <person name="Chapman S.B."/>
            <person name="Chen Z."/>
            <person name="Engels R."/>
            <person name="Freedman E."/>
            <person name="Gellesch M."/>
            <person name="Goldberg J."/>
            <person name="Griggs A."/>
            <person name="Gujja S."/>
            <person name="Heilman E."/>
            <person name="Heiman D."/>
            <person name="Hepburn T."/>
            <person name="Howarth C."/>
            <person name="Jen D."/>
            <person name="Larson L."/>
            <person name="Lewis B."/>
            <person name="Mehta T."/>
            <person name="Park D."/>
            <person name="Pearson M."/>
            <person name="Roberts A."/>
            <person name="Saif S."/>
            <person name="Shea T."/>
            <person name="Shenoy N."/>
            <person name="Sisk P."/>
            <person name="Stolte C."/>
            <person name="Sykes S."/>
            <person name="Thomson T."/>
            <person name="Walk T."/>
            <person name="White J."/>
            <person name="Yandava C."/>
            <person name="Izard J."/>
            <person name="Baranova O.V."/>
            <person name="Blanton J.M."/>
            <person name="Tanner A.C."/>
            <person name="Dewhirst F.E."/>
            <person name="Haas B."/>
            <person name="Nusbaum C."/>
            <person name="Birren B."/>
        </authorList>
    </citation>
    <scope>NUCLEOTIDE SEQUENCE [LARGE SCALE GENOMIC DNA]</scope>
    <source>
        <strain evidence="1">1-1 BBBD Race 1</strain>
    </source>
</reference>
<dbReference type="PANTHER" id="PTHR33266">
    <property type="entry name" value="CHROMOSOME 15, WHOLE GENOME SHOTGUN SEQUENCE"/>
    <property type="match status" value="1"/>
</dbReference>
<organism evidence="1">
    <name type="scientific">Puccinia triticina (isolate 1-1 / race 1 (BBBD))</name>
    <name type="common">Brown leaf rust fungus</name>
    <dbReference type="NCBI Taxonomy" id="630390"/>
    <lineage>
        <taxon>Eukaryota</taxon>
        <taxon>Fungi</taxon>
        <taxon>Dikarya</taxon>
        <taxon>Basidiomycota</taxon>
        <taxon>Pucciniomycotina</taxon>
        <taxon>Pucciniomycetes</taxon>
        <taxon>Pucciniales</taxon>
        <taxon>Pucciniaceae</taxon>
        <taxon>Puccinia</taxon>
    </lineage>
</organism>
<accession>A0A180H4T6</accession>
<dbReference type="EMBL" id="ADAS02000001">
    <property type="protein sequence ID" value="OAV99975.1"/>
    <property type="molecule type" value="Genomic_DNA"/>
</dbReference>
<dbReference type="STRING" id="630390.A0A180H4T6"/>
<dbReference type="PANTHER" id="PTHR33266:SF1">
    <property type="entry name" value="F-BOX DOMAIN-CONTAINING PROTEIN"/>
    <property type="match status" value="1"/>
</dbReference>
<reference evidence="2" key="4">
    <citation type="submission" date="2025-05" db="UniProtKB">
        <authorList>
            <consortium name="EnsemblFungi"/>
        </authorList>
    </citation>
    <scope>IDENTIFICATION</scope>
    <source>
        <strain evidence="2">isolate 1-1 / race 1 (BBBD)</strain>
    </source>
</reference>
<dbReference type="AlphaFoldDB" id="A0A180H4T6"/>
<keyword evidence="3" id="KW-1185">Reference proteome</keyword>
<proteinExistence type="predicted"/>
<protein>
    <submittedName>
        <fullName evidence="1 2">Uncharacterized protein</fullName>
    </submittedName>
</protein>
<dbReference type="EnsemblFungi" id="PTTG_11828-t43_1">
    <property type="protein sequence ID" value="PTTG_11828-t43_1-p1"/>
    <property type="gene ID" value="PTTG_11828"/>
</dbReference>
<dbReference type="OrthoDB" id="4472346at2759"/>
<reference evidence="2 3" key="3">
    <citation type="journal article" date="2017" name="G3 (Bethesda)">
        <title>Comparative analysis highlights variable genome content of wheat rusts and divergence of the mating loci.</title>
        <authorList>
            <person name="Cuomo C.A."/>
            <person name="Bakkeren G."/>
            <person name="Khalil H.B."/>
            <person name="Panwar V."/>
            <person name="Joly D."/>
            <person name="Linning R."/>
            <person name="Sakthikumar S."/>
            <person name="Song X."/>
            <person name="Adiconis X."/>
            <person name="Fan L."/>
            <person name="Goldberg J.M."/>
            <person name="Levin J.Z."/>
            <person name="Young S."/>
            <person name="Zeng Q."/>
            <person name="Anikster Y."/>
            <person name="Bruce M."/>
            <person name="Wang M."/>
            <person name="Yin C."/>
            <person name="McCallum B."/>
            <person name="Szabo L.J."/>
            <person name="Hulbert S."/>
            <person name="Chen X."/>
            <person name="Fellers J.P."/>
        </authorList>
    </citation>
    <scope>NUCLEOTIDE SEQUENCE</scope>
    <source>
        <strain evidence="2">isolate 1-1 / race 1 (BBBD)</strain>
        <strain evidence="3">Isolate 1-1 / race 1 (BBBD)</strain>
    </source>
</reference>